<evidence type="ECO:0000256" key="2">
    <source>
        <dbReference type="ARBA" id="ARBA00022759"/>
    </source>
</evidence>
<dbReference type="InterPro" id="IPR016071">
    <property type="entry name" value="Staphylococal_nuclease_OB-fold"/>
</dbReference>
<protein>
    <submittedName>
        <fullName evidence="5">PhnD/SsuA/transferrin family substrate-binding protein</fullName>
    </submittedName>
</protein>
<dbReference type="Gene3D" id="2.40.50.90">
    <property type="match status" value="1"/>
</dbReference>
<dbReference type="SUPFAM" id="SSF53850">
    <property type="entry name" value="Periplasmic binding protein-like II"/>
    <property type="match status" value="1"/>
</dbReference>
<feature type="domain" description="TNase-like" evidence="4">
    <location>
        <begin position="396"/>
        <end position="539"/>
    </location>
</feature>
<name>A0A7H0F5X6_9CYAN</name>
<dbReference type="GO" id="GO:0004519">
    <property type="term" value="F:endonuclease activity"/>
    <property type="evidence" value="ECO:0007669"/>
    <property type="project" value="UniProtKB-KW"/>
</dbReference>
<keyword evidence="2" id="KW-0255">Endonuclease</keyword>
<dbReference type="PANTHER" id="PTHR12302:SF3">
    <property type="entry name" value="SERINE_THREONINE-PROTEIN KINASE 31"/>
    <property type="match status" value="1"/>
</dbReference>
<dbReference type="SUPFAM" id="SSF50199">
    <property type="entry name" value="Staphylococcal nuclease"/>
    <property type="match status" value="1"/>
</dbReference>
<dbReference type="Proteomes" id="UP000516013">
    <property type="component" value="Plasmid p-r.curvispora1"/>
</dbReference>
<gene>
    <name evidence="5" type="ORF">IAR63_17540</name>
</gene>
<dbReference type="Gene3D" id="3.40.190.10">
    <property type="entry name" value="Periplasmic binding protein-like II"/>
    <property type="match status" value="2"/>
</dbReference>
<dbReference type="InterPro" id="IPR035437">
    <property type="entry name" value="SNase_OB-fold_sf"/>
</dbReference>
<keyword evidence="6" id="KW-1185">Reference proteome</keyword>
<proteinExistence type="predicted"/>
<evidence type="ECO:0000256" key="1">
    <source>
        <dbReference type="ARBA" id="ARBA00022722"/>
    </source>
</evidence>
<geneLocation type="plasmid" evidence="5 6">
    <name>p-r.curvispora1</name>
</geneLocation>
<dbReference type="AlphaFoldDB" id="A0A7H0F5X6"/>
<dbReference type="SMART" id="SM00318">
    <property type="entry name" value="SNc"/>
    <property type="match status" value="1"/>
</dbReference>
<sequence>MLVVGLGYQVLSSKSCPVGQQKINGVCVANGIQGKLQTTTLTIGILSSSDYYKGLTDYLKREFGDKVQIIIDGGDDLSYEEARKRMINREWDISFTLSPTLSIAAKNNGYTHAGRMFPKNDPYYQAVLFTKADSPIKSINDLKETHTIALGDFNSVSSFYAASYDLYGKTLNVNMGHKSRKIKDLVKSGEVDLGAAADSTVKDEKDLRIIHVSKDIPGSGVFLSPRLSKSDQEIITKALLNAPEKIREDANYGQGQDYDYSNLIKISERANEILKCSDFTKNPVNFYCSSKPIENTVKPPESDSSIVGKINGWTKRGDTETFKLVGENNQIYEVVIPSPIFNKILDAPNPIALQGKTVKIIDVKPQKVGEINQINIAEPNQFIVEQNSQSNKKVSGEIAYTVKEIEDGDTITVTDQSSKEMKIRFACIDTPEISHSFTDSLSSDSRYKNQFSWGNKAKEKLQSLLKVGNQVKLKIVDTDRYGRKVAEVRLPDNTFIQESLLKDGLAMVYHKYLYNCTSASIVEKAELEAKQKLLNIWSDSEFMAPWSWRSAFRVN</sequence>
<dbReference type="EMBL" id="CP060823">
    <property type="protein sequence ID" value="QNP31442.1"/>
    <property type="molecule type" value="Genomic_DNA"/>
</dbReference>
<evidence type="ECO:0000313" key="6">
    <source>
        <dbReference type="Proteomes" id="UP000516013"/>
    </source>
</evidence>
<keyword evidence="5" id="KW-0614">Plasmid</keyword>
<organism evidence="5 6">
    <name type="scientific">Cylindrospermopsis curvispora GIHE-G1</name>
    <dbReference type="NCBI Taxonomy" id="2666332"/>
    <lineage>
        <taxon>Bacteria</taxon>
        <taxon>Bacillati</taxon>
        <taxon>Cyanobacteriota</taxon>
        <taxon>Cyanophyceae</taxon>
        <taxon>Nostocales</taxon>
        <taxon>Aphanizomenonaceae</taxon>
        <taxon>Cylindrospermopsis</taxon>
    </lineage>
</organism>
<evidence type="ECO:0000259" key="4">
    <source>
        <dbReference type="PROSITE" id="PS50830"/>
    </source>
</evidence>
<keyword evidence="3" id="KW-0378">Hydrolase</keyword>
<accession>A0A7H0F5X6</accession>
<keyword evidence="1" id="KW-0540">Nuclease</keyword>
<dbReference type="Pfam" id="PF00565">
    <property type="entry name" value="SNase"/>
    <property type="match status" value="1"/>
</dbReference>
<reference evidence="5 6" key="1">
    <citation type="submission" date="2020-08" db="EMBL/GenBank/DDBJ databases">
        <title>Complete genome sequence of Raphidiopsis curvispora isolated from drinking water reservoir in South Korea.</title>
        <authorList>
            <person name="Jeong J."/>
        </authorList>
    </citation>
    <scope>NUCLEOTIDE SEQUENCE [LARGE SCALE GENOMIC DNA]</scope>
    <source>
        <strain evidence="5 6">GIHE-G1</strain>
        <plasmid evidence="5 6">p-r.curvispora1</plasmid>
    </source>
</reference>
<dbReference type="Pfam" id="PF12974">
    <property type="entry name" value="Phosphonate-bd"/>
    <property type="match status" value="1"/>
</dbReference>
<dbReference type="PANTHER" id="PTHR12302">
    <property type="entry name" value="EBNA2 BINDING PROTEIN P100"/>
    <property type="match status" value="1"/>
</dbReference>
<evidence type="ECO:0000313" key="5">
    <source>
        <dbReference type="EMBL" id="QNP31442.1"/>
    </source>
</evidence>
<dbReference type="KEGG" id="ccur:IAR63_17540"/>
<dbReference type="PROSITE" id="PS50830">
    <property type="entry name" value="TNASE_3"/>
    <property type="match status" value="1"/>
</dbReference>
<evidence type="ECO:0000256" key="3">
    <source>
        <dbReference type="ARBA" id="ARBA00022801"/>
    </source>
</evidence>
<dbReference type="GO" id="GO:0016787">
    <property type="term" value="F:hydrolase activity"/>
    <property type="evidence" value="ECO:0007669"/>
    <property type="project" value="UniProtKB-KW"/>
</dbReference>